<sequence length="91" mass="10267">MSSSLNPAIGWLFPDFTITDGALSRTFCTDEPRLDIGYVKPSRRLASEASWLLMAFWSVVAHFTNSIASALWRDLFTTTYGFEMLPNWPDG</sequence>
<gene>
    <name evidence="1" type="ORF">ACFQ2K_08390</name>
</gene>
<keyword evidence="2" id="KW-1185">Reference proteome</keyword>
<dbReference type="EMBL" id="JBHTGL010000008">
    <property type="protein sequence ID" value="MFD0622839.1"/>
    <property type="molecule type" value="Genomic_DNA"/>
</dbReference>
<organism evidence="1 2">
    <name type="scientific">Streptomyces sanglieri</name>
    <dbReference type="NCBI Taxonomy" id="193460"/>
    <lineage>
        <taxon>Bacteria</taxon>
        <taxon>Bacillati</taxon>
        <taxon>Actinomycetota</taxon>
        <taxon>Actinomycetes</taxon>
        <taxon>Kitasatosporales</taxon>
        <taxon>Streptomycetaceae</taxon>
        <taxon>Streptomyces</taxon>
    </lineage>
</organism>
<accession>A0ABW2WN57</accession>
<evidence type="ECO:0000313" key="1">
    <source>
        <dbReference type="EMBL" id="MFD0622839.1"/>
    </source>
</evidence>
<evidence type="ECO:0000313" key="2">
    <source>
        <dbReference type="Proteomes" id="UP001596915"/>
    </source>
</evidence>
<comment type="caution">
    <text evidence="1">The sequence shown here is derived from an EMBL/GenBank/DDBJ whole genome shotgun (WGS) entry which is preliminary data.</text>
</comment>
<protein>
    <submittedName>
        <fullName evidence="1">Uncharacterized protein</fullName>
    </submittedName>
</protein>
<name>A0ABW2WN57_9ACTN</name>
<dbReference type="Proteomes" id="UP001596915">
    <property type="component" value="Unassembled WGS sequence"/>
</dbReference>
<reference evidence="2" key="1">
    <citation type="journal article" date="2019" name="Int. J. Syst. Evol. Microbiol.">
        <title>The Global Catalogue of Microorganisms (GCM) 10K type strain sequencing project: providing services to taxonomists for standard genome sequencing and annotation.</title>
        <authorList>
            <consortium name="The Broad Institute Genomics Platform"/>
            <consortium name="The Broad Institute Genome Sequencing Center for Infectious Disease"/>
            <person name="Wu L."/>
            <person name="Ma J."/>
        </authorList>
    </citation>
    <scope>NUCLEOTIDE SEQUENCE [LARGE SCALE GENOMIC DNA]</scope>
    <source>
        <strain evidence="2">JCM 12607</strain>
    </source>
</reference>
<proteinExistence type="predicted"/>